<dbReference type="Gene3D" id="2.40.10.10">
    <property type="entry name" value="Trypsin-like serine proteases"/>
    <property type="match status" value="2"/>
</dbReference>
<feature type="domain" description="Protease Do-like PDZ" evidence="6">
    <location>
        <begin position="383"/>
        <end position="492"/>
    </location>
</feature>
<protein>
    <submittedName>
        <fullName evidence="7">DEGP12</fullName>
    </submittedName>
</protein>
<evidence type="ECO:0000256" key="4">
    <source>
        <dbReference type="ARBA" id="ARBA00022825"/>
    </source>
</evidence>
<dbReference type="Pfam" id="PF13180">
    <property type="entry name" value="PDZ_2"/>
    <property type="match status" value="1"/>
</dbReference>
<name>D7L5R2_ARALL</name>
<dbReference type="Proteomes" id="UP000008694">
    <property type="component" value="Unassembled WGS sequence"/>
</dbReference>
<evidence type="ECO:0000256" key="3">
    <source>
        <dbReference type="ARBA" id="ARBA00022801"/>
    </source>
</evidence>
<dbReference type="eggNOG" id="KOG1320">
    <property type="taxonomic scope" value="Eukaryota"/>
</dbReference>
<evidence type="ECO:0000259" key="5">
    <source>
        <dbReference type="Pfam" id="PF13180"/>
    </source>
</evidence>
<dbReference type="GO" id="GO:0004252">
    <property type="term" value="F:serine-type endopeptidase activity"/>
    <property type="evidence" value="ECO:0007669"/>
    <property type="project" value="InterPro"/>
</dbReference>
<gene>
    <name evidence="7" type="ORF">ARALYDRAFT_479118</name>
</gene>
<dbReference type="InterPro" id="IPR043504">
    <property type="entry name" value="Peptidase_S1_PA_chymotrypsin"/>
</dbReference>
<reference evidence="8" key="1">
    <citation type="journal article" date="2011" name="Nat. Genet.">
        <title>The Arabidopsis lyrata genome sequence and the basis of rapid genome size change.</title>
        <authorList>
            <person name="Hu T.T."/>
            <person name="Pattyn P."/>
            <person name="Bakker E.G."/>
            <person name="Cao J."/>
            <person name="Cheng J.-F."/>
            <person name="Clark R.M."/>
            <person name="Fahlgren N."/>
            <person name="Fawcett J.A."/>
            <person name="Grimwood J."/>
            <person name="Gundlach H."/>
            <person name="Haberer G."/>
            <person name="Hollister J.D."/>
            <person name="Ossowski S."/>
            <person name="Ottilar R.P."/>
            <person name="Salamov A.A."/>
            <person name="Schneeberger K."/>
            <person name="Spannagl M."/>
            <person name="Wang X."/>
            <person name="Yang L."/>
            <person name="Nasrallah M.E."/>
            <person name="Bergelson J."/>
            <person name="Carrington J.C."/>
            <person name="Gaut B.S."/>
            <person name="Schmutz J."/>
            <person name="Mayer K.F.X."/>
            <person name="Van de Peer Y."/>
            <person name="Grigoriev I.V."/>
            <person name="Nordborg M."/>
            <person name="Weigel D."/>
            <person name="Guo Y.-L."/>
        </authorList>
    </citation>
    <scope>NUCLEOTIDE SEQUENCE [LARGE SCALE GENOMIC DNA]</scope>
    <source>
        <strain evidence="8">cv. MN47</strain>
    </source>
</reference>
<dbReference type="Gene3D" id="2.30.42.10">
    <property type="match status" value="1"/>
</dbReference>
<dbReference type="Gramene" id="fgenesh2_kg.3__1819__AT3G16550.1">
    <property type="protein sequence ID" value="fgenesh2_kg.3__1819__AT3G16550.1"/>
    <property type="gene ID" value="fgenesh2_kg.3__1819__AT3G16550.1"/>
</dbReference>
<dbReference type="SUPFAM" id="SSF50156">
    <property type="entry name" value="PDZ domain-like"/>
    <property type="match status" value="1"/>
</dbReference>
<evidence type="ECO:0000259" key="6">
    <source>
        <dbReference type="Pfam" id="PF17815"/>
    </source>
</evidence>
<dbReference type="STRING" id="81972.D7L5R2"/>
<dbReference type="InterPro" id="IPR046449">
    <property type="entry name" value="DEGP_PDZ_sf"/>
</dbReference>
<keyword evidence="3" id="KW-0378">Hydrolase</keyword>
<dbReference type="Gene3D" id="3.20.190.20">
    <property type="match status" value="1"/>
</dbReference>
<dbReference type="PRINTS" id="PR00834">
    <property type="entry name" value="PROTEASES2C"/>
</dbReference>
<sequence>MVSRYSRALLPTVTISSRIANIVLPFALTRGRKIHTMSKDEEWWKKIEKSPPVDELMLESVVEVFTDSTEYSKVKPWQTLNQESYGGSGFAIAGKKILTNAHVVEVMNDHTFVHVKRHGSQVKYKAKVQKIAHECDLAILEIDSDEFWKGMNPLEFGDIPPLNEIVYVVGYPEAGETICVTKGVVTGVKTGNYLQSSTKLLTIQIDATTNDGNSGGPVITGNKVVGVVFQDLGDEKSTGVVIPTPIIRHFITGAEESSHNAVFGSLVLSCQSMENAQIRNHFKMSPETTGILINKINSSSGAHKILRKDDIILAIDGVPIGNDETCPFRNEERISFNHFISMKKPDEKILVKVLRKGKEHEYNISLKPVSETTHASATILYNLPSYYIFGGFVFVPLTKSYIDDLSLECVLNDEYKITDEQQVIISQVMPDDINKGYSNFKDLQVEKVNGVKVKNLKHLRELIEGCCGKDLRLDLENDKVMVLNYESAKKANLRSWNVTI</sequence>
<feature type="domain" description="PDZ" evidence="5">
    <location>
        <begin position="283"/>
        <end position="366"/>
    </location>
</feature>
<dbReference type="PANTHER" id="PTHR45980">
    <property type="match status" value="1"/>
</dbReference>
<dbReference type="EMBL" id="GL348715">
    <property type="protein sequence ID" value="EFH61408.1"/>
    <property type="molecule type" value="Genomic_DNA"/>
</dbReference>
<dbReference type="InterPro" id="IPR009003">
    <property type="entry name" value="Peptidase_S1_PA"/>
</dbReference>
<dbReference type="Pfam" id="PF13365">
    <property type="entry name" value="Trypsin_2"/>
    <property type="match status" value="1"/>
</dbReference>
<keyword evidence="2" id="KW-0645">Protease</keyword>
<keyword evidence="4" id="KW-0720">Serine protease</keyword>
<dbReference type="InterPro" id="IPR041517">
    <property type="entry name" value="DEGP_PDZ"/>
</dbReference>
<accession>D7L5R2</accession>
<evidence type="ECO:0000256" key="2">
    <source>
        <dbReference type="ARBA" id="ARBA00022670"/>
    </source>
</evidence>
<evidence type="ECO:0000313" key="8">
    <source>
        <dbReference type="Proteomes" id="UP000008694"/>
    </source>
</evidence>
<dbReference type="HOGENOM" id="CLU_020120_10_0_1"/>
<dbReference type="Pfam" id="PF17815">
    <property type="entry name" value="PDZ_3"/>
    <property type="match status" value="1"/>
</dbReference>
<proteinExistence type="inferred from homology"/>
<dbReference type="SUPFAM" id="SSF50494">
    <property type="entry name" value="Trypsin-like serine proteases"/>
    <property type="match status" value="1"/>
</dbReference>
<evidence type="ECO:0000256" key="1">
    <source>
        <dbReference type="ARBA" id="ARBA00010541"/>
    </source>
</evidence>
<dbReference type="InterPro" id="IPR036034">
    <property type="entry name" value="PDZ_sf"/>
</dbReference>
<dbReference type="AlphaFoldDB" id="D7L5R2"/>
<comment type="similarity">
    <text evidence="1">Belongs to the peptidase S1C family.</text>
</comment>
<evidence type="ECO:0000313" key="7">
    <source>
        <dbReference type="EMBL" id="EFH61408.1"/>
    </source>
</evidence>
<dbReference type="GO" id="GO:0006508">
    <property type="term" value="P:proteolysis"/>
    <property type="evidence" value="ECO:0007669"/>
    <property type="project" value="UniProtKB-KW"/>
</dbReference>
<dbReference type="InterPro" id="IPR001478">
    <property type="entry name" value="PDZ"/>
</dbReference>
<organism evidence="8">
    <name type="scientific">Arabidopsis lyrata subsp. lyrata</name>
    <name type="common">Lyre-leaved rock-cress</name>
    <dbReference type="NCBI Taxonomy" id="81972"/>
    <lineage>
        <taxon>Eukaryota</taxon>
        <taxon>Viridiplantae</taxon>
        <taxon>Streptophyta</taxon>
        <taxon>Embryophyta</taxon>
        <taxon>Tracheophyta</taxon>
        <taxon>Spermatophyta</taxon>
        <taxon>Magnoliopsida</taxon>
        <taxon>eudicotyledons</taxon>
        <taxon>Gunneridae</taxon>
        <taxon>Pentapetalae</taxon>
        <taxon>rosids</taxon>
        <taxon>malvids</taxon>
        <taxon>Brassicales</taxon>
        <taxon>Brassicaceae</taxon>
        <taxon>Camelineae</taxon>
        <taxon>Arabidopsis</taxon>
    </lineage>
</organism>
<keyword evidence="8" id="KW-1185">Reference proteome</keyword>
<dbReference type="PANTHER" id="PTHR45980:SF7">
    <property type="entry name" value="PROTEASE DO-LIKE 11, MITOCHONDRIAL-RELATED"/>
    <property type="match status" value="1"/>
</dbReference>
<dbReference type="InterPro" id="IPR001940">
    <property type="entry name" value="Peptidase_S1C"/>
</dbReference>